<evidence type="ECO:0000256" key="1">
    <source>
        <dbReference type="SAM" id="Phobius"/>
    </source>
</evidence>
<accession>A0A1G2U4E8</accession>
<feature type="transmembrane region" description="Helical" evidence="1">
    <location>
        <begin position="103"/>
        <end position="124"/>
    </location>
</feature>
<dbReference type="Proteomes" id="UP000179283">
    <property type="component" value="Unassembled WGS sequence"/>
</dbReference>
<feature type="transmembrane region" description="Helical" evidence="1">
    <location>
        <begin position="38"/>
        <end position="60"/>
    </location>
</feature>
<evidence type="ECO:0000313" key="2">
    <source>
        <dbReference type="EMBL" id="OHB03790.1"/>
    </source>
</evidence>
<dbReference type="AlphaFoldDB" id="A0A1G2U4E8"/>
<name>A0A1G2U4E8_9BACT</name>
<feature type="transmembrane region" description="Helical" evidence="1">
    <location>
        <begin position="72"/>
        <end position="91"/>
    </location>
</feature>
<feature type="transmembrane region" description="Helical" evidence="1">
    <location>
        <begin position="176"/>
        <end position="195"/>
    </location>
</feature>
<gene>
    <name evidence="2" type="ORF">A2920_01935</name>
</gene>
<keyword evidence="1" id="KW-0812">Transmembrane</keyword>
<comment type="caution">
    <text evidence="2">The sequence shown here is derived from an EMBL/GenBank/DDBJ whole genome shotgun (WGS) entry which is preliminary data.</text>
</comment>
<proteinExistence type="predicted"/>
<keyword evidence="1" id="KW-0472">Membrane</keyword>
<dbReference type="EMBL" id="MHWD01000016">
    <property type="protein sequence ID" value="OHB03790.1"/>
    <property type="molecule type" value="Genomic_DNA"/>
</dbReference>
<sequence length="233" mass="26108">MSNSSTLFLSIVGGVIPALIWLLFWLGEDRRRPEPRGLLMFTFFMGMLAVPLVIPFQKLWVENIPSSSEITFFVWAILEEVFKYGAAYYAALRKREMNEPIDALIYMMTAALGFAALENTVFIFHPLSDGNITEGLITGNVRFIGASLLHTISSAAIGVAIALSFYKNSKIKAMELFWGFVAAIGLHTAFNLFIMREHGGTTFAAFGFVWISIIVLMLLFEKVKRVYAVNKIE</sequence>
<dbReference type="PANTHER" id="PTHR36844:SF1">
    <property type="entry name" value="PROTEASE PRSW"/>
    <property type="match status" value="1"/>
</dbReference>
<feature type="transmembrane region" description="Helical" evidence="1">
    <location>
        <begin position="144"/>
        <end position="164"/>
    </location>
</feature>
<dbReference type="PANTHER" id="PTHR36844">
    <property type="entry name" value="PROTEASE PRSW"/>
    <property type="match status" value="1"/>
</dbReference>
<evidence type="ECO:0000313" key="3">
    <source>
        <dbReference type="Proteomes" id="UP000179283"/>
    </source>
</evidence>
<keyword evidence="1" id="KW-1133">Transmembrane helix</keyword>
<dbReference type="InterPro" id="IPR026898">
    <property type="entry name" value="PrsW"/>
</dbReference>
<protein>
    <recommendedName>
        <fullName evidence="4">Protease PrsW</fullName>
    </recommendedName>
</protein>
<dbReference type="Pfam" id="PF13367">
    <property type="entry name" value="PrsW-protease"/>
    <property type="match status" value="1"/>
</dbReference>
<feature type="transmembrane region" description="Helical" evidence="1">
    <location>
        <begin position="6"/>
        <end position="26"/>
    </location>
</feature>
<feature type="transmembrane region" description="Helical" evidence="1">
    <location>
        <begin position="201"/>
        <end position="220"/>
    </location>
</feature>
<organism evidence="2 3">
    <name type="scientific">Candidatus Zambryskibacteria bacterium RIFCSPLOWO2_01_FULL_43_17</name>
    <dbReference type="NCBI Taxonomy" id="1802760"/>
    <lineage>
        <taxon>Bacteria</taxon>
        <taxon>Candidatus Zambryskiibacteriota</taxon>
    </lineage>
</organism>
<dbReference type="GO" id="GO:0008233">
    <property type="term" value="F:peptidase activity"/>
    <property type="evidence" value="ECO:0007669"/>
    <property type="project" value="InterPro"/>
</dbReference>
<reference evidence="2 3" key="1">
    <citation type="journal article" date="2016" name="Nat. Commun.">
        <title>Thousands of microbial genomes shed light on interconnected biogeochemical processes in an aquifer system.</title>
        <authorList>
            <person name="Anantharaman K."/>
            <person name="Brown C.T."/>
            <person name="Hug L.A."/>
            <person name="Sharon I."/>
            <person name="Castelle C.J."/>
            <person name="Probst A.J."/>
            <person name="Thomas B.C."/>
            <person name="Singh A."/>
            <person name="Wilkins M.J."/>
            <person name="Karaoz U."/>
            <person name="Brodie E.L."/>
            <person name="Williams K.H."/>
            <person name="Hubbard S.S."/>
            <person name="Banfield J.F."/>
        </authorList>
    </citation>
    <scope>NUCLEOTIDE SEQUENCE [LARGE SCALE GENOMIC DNA]</scope>
</reference>
<evidence type="ECO:0008006" key="4">
    <source>
        <dbReference type="Google" id="ProtNLM"/>
    </source>
</evidence>